<evidence type="ECO:0000313" key="1">
    <source>
        <dbReference type="EMBL" id="QUC67177.1"/>
    </source>
</evidence>
<dbReference type="Proteomes" id="UP000682782">
    <property type="component" value="Chromosome"/>
</dbReference>
<reference evidence="1" key="1">
    <citation type="submission" date="2021-01" db="EMBL/GenBank/DDBJ databases">
        <title>Complete genome sequence of Clostridiales bacterium R-7.</title>
        <authorList>
            <person name="Mahoney-Kurpe S.C."/>
            <person name="Palevich N."/>
            <person name="Koike S."/>
            <person name="Moon C.D."/>
            <person name="Attwood G.T."/>
        </authorList>
    </citation>
    <scope>NUCLEOTIDE SEQUENCE</scope>
    <source>
        <strain evidence="1">R-7</strain>
    </source>
</reference>
<sequence>MNQLVNSSVLAKQYGTSEKLNTRISIHSKYSTNKQGFGSWISSHYQFPENASVLELGCGTGDMWKGQGELISRCSRLILSDFSEGMLEQAKETLRDETAIEYRVIDIQDIPYPDHTFDAVIANMMLYHVPDLPKGLREVSRVLKEGGTFFCATFGEHGMMEYIGSLFSNRPVETGVNAAFTLQNGQEKLSPFFADIRQDLYEDSLAVTNVEDMVDYIYSLSGMSDLRSLPRETVRSVLTAHMTDGVLRVPKEYGMFIAQSPKE</sequence>
<dbReference type="EMBL" id="CP068393">
    <property type="protein sequence ID" value="QUC67177.1"/>
    <property type="molecule type" value="Genomic_DNA"/>
</dbReference>
<gene>
    <name evidence="1" type="ORF">JYE49_00195</name>
</gene>
<keyword evidence="2" id="KW-1185">Reference proteome</keyword>
<evidence type="ECO:0000313" key="2">
    <source>
        <dbReference type="Proteomes" id="UP000682782"/>
    </source>
</evidence>
<proteinExistence type="predicted"/>
<organism evidence="1 2">
    <name type="scientific">Aristaeella hokkaidonensis</name>
    <dbReference type="NCBI Taxonomy" id="3046382"/>
    <lineage>
        <taxon>Bacteria</taxon>
        <taxon>Bacillati</taxon>
        <taxon>Bacillota</taxon>
        <taxon>Clostridia</taxon>
        <taxon>Eubacteriales</taxon>
        <taxon>Aristaeellaceae</taxon>
        <taxon>Aristaeella</taxon>
    </lineage>
</organism>
<protein>
    <submittedName>
        <fullName evidence="1">Class I SAM-dependent methyltransferase</fullName>
    </submittedName>
</protein>
<name>A0AC61MWW5_9FIRM</name>
<keyword evidence="1" id="KW-0808">Transferase</keyword>
<keyword evidence="1" id="KW-0489">Methyltransferase</keyword>
<accession>A0AC61MWW5</accession>